<organism evidence="2 3">
    <name type="scientific">Leucobacter komagatae</name>
    <dbReference type="NCBI Taxonomy" id="55969"/>
    <lineage>
        <taxon>Bacteria</taxon>
        <taxon>Bacillati</taxon>
        <taxon>Actinomycetota</taxon>
        <taxon>Actinomycetes</taxon>
        <taxon>Micrococcales</taxon>
        <taxon>Microbacteriaceae</taxon>
        <taxon>Leucobacter</taxon>
    </lineage>
</organism>
<evidence type="ECO:0000313" key="3">
    <source>
        <dbReference type="Proteomes" id="UP000319094"/>
    </source>
</evidence>
<name>A0A542Y4G9_9MICO</name>
<proteinExistence type="predicted"/>
<keyword evidence="3" id="KW-1185">Reference proteome</keyword>
<evidence type="ECO:0000256" key="1">
    <source>
        <dbReference type="SAM" id="Phobius"/>
    </source>
</evidence>
<accession>A0A542Y4G9</accession>
<sequence length="48" mass="5373">MDVGRAKVSDGDGGAAEAHALGVHGLVYIGYILLYSRFIWDWRPRVRQ</sequence>
<reference evidence="2 3" key="1">
    <citation type="submission" date="2019-06" db="EMBL/GenBank/DDBJ databases">
        <title>Sequencing the genomes of 1000 actinobacteria strains.</title>
        <authorList>
            <person name="Klenk H.-P."/>
        </authorList>
    </citation>
    <scope>NUCLEOTIDE SEQUENCE [LARGE SCALE GENOMIC DNA]</scope>
    <source>
        <strain evidence="2 3">DSM 8803</strain>
    </source>
</reference>
<comment type="caution">
    <text evidence="2">The sequence shown here is derived from an EMBL/GenBank/DDBJ whole genome shotgun (WGS) entry which is preliminary data.</text>
</comment>
<feature type="transmembrane region" description="Helical" evidence="1">
    <location>
        <begin position="20"/>
        <end position="40"/>
    </location>
</feature>
<dbReference type="Proteomes" id="UP000319094">
    <property type="component" value="Unassembled WGS sequence"/>
</dbReference>
<keyword evidence="1" id="KW-0472">Membrane</keyword>
<keyword evidence="1" id="KW-0812">Transmembrane</keyword>
<gene>
    <name evidence="2" type="ORF">FB468_0986</name>
</gene>
<evidence type="ECO:0000313" key="2">
    <source>
        <dbReference type="EMBL" id="TQL42975.1"/>
    </source>
</evidence>
<dbReference type="EMBL" id="VFON01000001">
    <property type="protein sequence ID" value="TQL42975.1"/>
    <property type="molecule type" value="Genomic_DNA"/>
</dbReference>
<keyword evidence="1" id="KW-1133">Transmembrane helix</keyword>
<protein>
    <submittedName>
        <fullName evidence="2">Uncharacterized protein</fullName>
    </submittedName>
</protein>
<dbReference type="AlphaFoldDB" id="A0A542Y4G9"/>